<gene>
    <name evidence="3" type="ORF">EOI86_06955</name>
</gene>
<dbReference type="InterPro" id="IPR021309">
    <property type="entry name" value="YgaP-like_TM"/>
</dbReference>
<evidence type="ECO:0000313" key="3">
    <source>
        <dbReference type="EMBL" id="RVU38992.1"/>
    </source>
</evidence>
<feature type="transmembrane region" description="Helical" evidence="1">
    <location>
        <begin position="82"/>
        <end position="106"/>
    </location>
</feature>
<keyword evidence="1" id="KW-0472">Membrane</keyword>
<keyword evidence="1" id="KW-1133">Transmembrane helix</keyword>
<dbReference type="Pfam" id="PF11127">
    <property type="entry name" value="YgaP-like_TM"/>
    <property type="match status" value="1"/>
</dbReference>
<dbReference type="EMBL" id="SADE01000001">
    <property type="protein sequence ID" value="RVU38992.1"/>
    <property type="molecule type" value="Genomic_DNA"/>
</dbReference>
<evidence type="ECO:0000256" key="1">
    <source>
        <dbReference type="SAM" id="Phobius"/>
    </source>
</evidence>
<feature type="transmembrane region" description="Helical" evidence="1">
    <location>
        <begin position="55"/>
        <end position="76"/>
    </location>
</feature>
<reference evidence="4" key="1">
    <citation type="submission" date="2019-01" db="EMBL/GenBank/DDBJ databases">
        <title>Gri0909 isolated from a small marine red alga.</title>
        <authorList>
            <person name="Kim J."/>
            <person name="Jeong S.E."/>
            <person name="Jeon C.O."/>
        </authorList>
    </citation>
    <scope>NUCLEOTIDE SEQUENCE [LARGE SCALE GENOMIC DNA]</scope>
    <source>
        <strain evidence="4">Gri0909</strain>
    </source>
</reference>
<keyword evidence="1" id="KW-0812">Transmembrane</keyword>
<accession>A0A437QWU1</accession>
<comment type="caution">
    <text evidence="3">The sequence shown here is derived from an EMBL/GenBank/DDBJ whole genome shotgun (WGS) entry which is preliminary data.</text>
</comment>
<sequence length="115" mass="12631">MSEALRIILLITDLRFSTIVDPTGPRVIAEERGWVRITAWEEPVFNKNMHILDSALRLVLGGILVWAGFFDSSFIANTWVSVAVGLFGVLNVVSAVIGFCPVYHLAGLSSRRSEG</sequence>
<protein>
    <submittedName>
        <fullName evidence="3">DUF2892 domain-containing protein</fullName>
    </submittedName>
</protein>
<evidence type="ECO:0000259" key="2">
    <source>
        <dbReference type="Pfam" id="PF11127"/>
    </source>
</evidence>
<dbReference type="Proteomes" id="UP000287447">
    <property type="component" value="Unassembled WGS sequence"/>
</dbReference>
<name>A0A437QWU1_9PROT</name>
<proteinExistence type="predicted"/>
<keyword evidence="4" id="KW-1185">Reference proteome</keyword>
<evidence type="ECO:0000313" key="4">
    <source>
        <dbReference type="Proteomes" id="UP000287447"/>
    </source>
</evidence>
<organism evidence="3 4">
    <name type="scientific">Hwanghaeella grinnelliae</name>
    <dbReference type="NCBI Taxonomy" id="2500179"/>
    <lineage>
        <taxon>Bacteria</taxon>
        <taxon>Pseudomonadati</taxon>
        <taxon>Pseudomonadota</taxon>
        <taxon>Alphaproteobacteria</taxon>
        <taxon>Rhodospirillales</taxon>
        <taxon>Rhodospirillaceae</taxon>
        <taxon>Hwanghaeella</taxon>
    </lineage>
</organism>
<feature type="domain" description="Inner membrane protein YgaP-like transmembrane" evidence="2">
    <location>
        <begin position="46"/>
        <end position="112"/>
    </location>
</feature>
<dbReference type="AlphaFoldDB" id="A0A437QWU1"/>